<evidence type="ECO:0000256" key="1">
    <source>
        <dbReference type="ARBA" id="ARBA00004651"/>
    </source>
</evidence>
<dbReference type="Proteomes" id="UP000009047">
    <property type="component" value="Chromosome"/>
</dbReference>
<feature type="transmembrane region" description="Helical" evidence="8">
    <location>
        <begin position="74"/>
        <end position="90"/>
    </location>
</feature>
<protein>
    <submittedName>
        <fullName evidence="9">Eight transmembrane protein EpsH</fullName>
    </submittedName>
</protein>
<keyword evidence="2" id="KW-1003">Cell membrane</keyword>
<comment type="subcellular location">
    <subcellularLocation>
        <location evidence="1">Cell membrane</location>
        <topology evidence="1">Multi-pass membrane protein</topology>
    </subcellularLocation>
</comment>
<reference evidence="9 10" key="1">
    <citation type="journal article" date="2010" name="Stand. Genomic Sci.">
        <title>Complete genome sequence of Desulfarculus baarsii type strain (2st14).</title>
        <authorList>
            <person name="Sun H."/>
            <person name="Spring S."/>
            <person name="Lapidus A."/>
            <person name="Davenport K."/>
            <person name="Del Rio T.G."/>
            <person name="Tice H."/>
            <person name="Nolan M."/>
            <person name="Copeland A."/>
            <person name="Cheng J.F."/>
            <person name="Lucas S."/>
            <person name="Tapia R."/>
            <person name="Goodwin L."/>
            <person name="Pitluck S."/>
            <person name="Ivanova N."/>
            <person name="Pagani I."/>
            <person name="Mavromatis K."/>
            <person name="Ovchinnikova G."/>
            <person name="Pati A."/>
            <person name="Chen A."/>
            <person name="Palaniappan K."/>
            <person name="Hauser L."/>
            <person name="Chang Y.J."/>
            <person name="Jeffries C.D."/>
            <person name="Detter J.C."/>
            <person name="Han C."/>
            <person name="Rohde M."/>
            <person name="Brambilla E."/>
            <person name="Goker M."/>
            <person name="Woyke T."/>
            <person name="Bristow J."/>
            <person name="Eisen J.A."/>
            <person name="Markowitz V."/>
            <person name="Hugenholtz P."/>
            <person name="Kyrpides N.C."/>
            <person name="Klenk H.P."/>
            <person name="Land M."/>
        </authorList>
    </citation>
    <scope>NUCLEOTIDE SEQUENCE [LARGE SCALE GENOMIC DNA]</scope>
    <source>
        <strain evidence="10">ATCC 33931 / DSM 2075 / LMG 7858 / VKM B-1802 / 2st14</strain>
    </source>
</reference>
<dbReference type="AlphaFoldDB" id="E1QLK9"/>
<keyword evidence="4 8" id="KW-0812">Transmembrane</keyword>
<dbReference type="KEGG" id="dbr:Deba_3091"/>
<dbReference type="InterPro" id="IPR013426">
    <property type="entry name" value="EpsH-like"/>
</dbReference>
<feature type="transmembrane region" description="Helical" evidence="8">
    <location>
        <begin position="148"/>
        <end position="169"/>
    </location>
</feature>
<feature type="transmembrane region" description="Helical" evidence="8">
    <location>
        <begin position="97"/>
        <end position="117"/>
    </location>
</feature>
<dbReference type="RefSeq" id="WP_013259881.1">
    <property type="nucleotide sequence ID" value="NC_014365.1"/>
</dbReference>
<evidence type="ECO:0000256" key="5">
    <source>
        <dbReference type="ARBA" id="ARBA00022801"/>
    </source>
</evidence>
<name>E1QLK9_DESB2</name>
<dbReference type="HOGENOM" id="CLU_065975_0_0_7"/>
<evidence type="ECO:0000256" key="4">
    <source>
        <dbReference type="ARBA" id="ARBA00022692"/>
    </source>
</evidence>
<keyword evidence="10" id="KW-1185">Reference proteome</keyword>
<gene>
    <name evidence="9" type="ordered locus">Deba_3091</name>
</gene>
<dbReference type="OrthoDB" id="9797363at2"/>
<feature type="transmembrane region" description="Helical" evidence="8">
    <location>
        <begin position="215"/>
        <end position="235"/>
    </location>
</feature>
<dbReference type="GO" id="GO:0005886">
    <property type="term" value="C:plasma membrane"/>
    <property type="evidence" value="ECO:0007669"/>
    <property type="project" value="UniProtKB-SubCell"/>
</dbReference>
<keyword evidence="3" id="KW-0645">Protease</keyword>
<accession>E1QLK9</accession>
<proteinExistence type="predicted"/>
<evidence type="ECO:0000256" key="7">
    <source>
        <dbReference type="ARBA" id="ARBA00023136"/>
    </source>
</evidence>
<evidence type="ECO:0000256" key="8">
    <source>
        <dbReference type="SAM" id="Phobius"/>
    </source>
</evidence>
<dbReference type="NCBIfam" id="TIGR02602">
    <property type="entry name" value="8TM_EpsH"/>
    <property type="match status" value="1"/>
</dbReference>
<evidence type="ECO:0000256" key="3">
    <source>
        <dbReference type="ARBA" id="ARBA00022670"/>
    </source>
</evidence>
<feature type="transmembrane region" description="Helical" evidence="8">
    <location>
        <begin position="255"/>
        <end position="276"/>
    </location>
</feature>
<feature type="transmembrane region" description="Helical" evidence="8">
    <location>
        <begin position="189"/>
        <end position="208"/>
    </location>
</feature>
<feature type="transmembrane region" description="Helical" evidence="8">
    <location>
        <begin position="42"/>
        <end position="59"/>
    </location>
</feature>
<feature type="transmembrane region" description="Helical" evidence="8">
    <location>
        <begin position="13"/>
        <end position="35"/>
    </location>
</feature>
<feature type="transmembrane region" description="Helical" evidence="8">
    <location>
        <begin position="123"/>
        <end position="141"/>
    </location>
</feature>
<dbReference type="Pfam" id="PF09721">
    <property type="entry name" value="Exosortase_EpsH"/>
    <property type="match status" value="1"/>
</dbReference>
<dbReference type="InterPro" id="IPR026392">
    <property type="entry name" value="Exo/Archaeosortase_dom"/>
</dbReference>
<dbReference type="GO" id="GO:0008233">
    <property type="term" value="F:peptidase activity"/>
    <property type="evidence" value="ECO:0007669"/>
    <property type="project" value="UniProtKB-KW"/>
</dbReference>
<dbReference type="eggNOG" id="COG1269">
    <property type="taxonomic scope" value="Bacteria"/>
</dbReference>
<evidence type="ECO:0000313" key="10">
    <source>
        <dbReference type="Proteomes" id="UP000009047"/>
    </source>
</evidence>
<dbReference type="STRING" id="644282.Deba_3091"/>
<keyword evidence="5" id="KW-0378">Hydrolase</keyword>
<evidence type="ECO:0000256" key="2">
    <source>
        <dbReference type="ARBA" id="ARBA00022475"/>
    </source>
</evidence>
<keyword evidence="7 8" id="KW-0472">Membrane</keyword>
<dbReference type="EMBL" id="CP002085">
    <property type="protein sequence ID" value="ADK86444.1"/>
    <property type="molecule type" value="Genomic_DNA"/>
</dbReference>
<evidence type="ECO:0000313" key="9">
    <source>
        <dbReference type="EMBL" id="ADK86444.1"/>
    </source>
</evidence>
<keyword evidence="6 8" id="KW-1133">Transmembrane helix</keyword>
<organism evidence="9 10">
    <name type="scientific">Desulfarculus baarsii (strain ATCC 33931 / DSM 2075 / LMG 7858 / VKM B-1802 / 2st14)</name>
    <dbReference type="NCBI Taxonomy" id="644282"/>
    <lineage>
        <taxon>Bacteria</taxon>
        <taxon>Pseudomonadati</taxon>
        <taxon>Thermodesulfobacteriota</taxon>
        <taxon>Desulfarculia</taxon>
        <taxon>Desulfarculales</taxon>
        <taxon>Desulfarculaceae</taxon>
        <taxon>Desulfarculus</taxon>
    </lineage>
</organism>
<dbReference type="GO" id="GO:0006508">
    <property type="term" value="P:proteolysis"/>
    <property type="evidence" value="ECO:0007669"/>
    <property type="project" value="UniProtKB-KW"/>
</dbReference>
<evidence type="ECO:0000256" key="6">
    <source>
        <dbReference type="ARBA" id="ARBA00022989"/>
    </source>
</evidence>
<dbReference type="InterPro" id="IPR019127">
    <property type="entry name" value="Exosortase"/>
</dbReference>
<dbReference type="NCBIfam" id="TIGR04178">
    <property type="entry name" value="exo_archaeo"/>
    <property type="match status" value="1"/>
</dbReference>
<sequence length="284" mass="31012">MSQPAVRPGFSQALPWMLCAGALIWLYGPTCLAMARVWADDPNYSHGFLVPLISAWLLWRDRQELARLAAGPDWRGLTLVIAALLVYLLGRLGHELFLQRASMVMLLWGLAVLLWGWPLARRAAFAIWYLLLMIPWPYVLYDSLAFPLRLLAAELAGGALRLLGLPVLVEGNVIHLPNIVLNVVDACSGIRGLVSLLAAGLIVGRLMLPGFWRRLILALLALPAAVLTNAARITLAGVLAERLGPQTLDGLMHDAVGWLVFMSAFGLLCLAAWLLARPGRRAAP</sequence>